<evidence type="ECO:0000256" key="2">
    <source>
        <dbReference type="ARBA" id="ARBA00022448"/>
    </source>
</evidence>
<name>A0A6B2L8Y4_9EUKA</name>
<evidence type="ECO:0000256" key="4">
    <source>
        <dbReference type="ARBA" id="ARBA00023065"/>
    </source>
</evidence>
<sequence>MEGIVRGYYLGLLKRADYGNLTQCDVLDDLKLQLQGTSYGTDFLSNEPSPLYTTTIQDQATQVLIKQFNFIKQNSVQPLTKFLDYITYGYMIDNVVLLITGAMHERNVKELVSKCHPLGYFDAMEVVAVEYSDVKELYDSVLVDTPLAPYLQGCLDGPEADLGEKEMEVVRNTLYKAYLEDFDRFCTEQLGGITGEIMHNLLQFEADRRSINITINSFGTDLQKEDRQNLYPNLGLLAPEGTERLAKADELDDVVKIVMEYGKDYSKYITTITSNEDKSLEDAFFEHEVRLHQASFEQQFHYALFYSYFKLKEQEIRNILWIAECILQDHKAEINQYIPLDIDL</sequence>
<dbReference type="PANTHER" id="PTHR11028">
    <property type="entry name" value="VACUOLAR ATP SYNTHASE SUBUNIT AC39"/>
    <property type="match status" value="1"/>
</dbReference>
<dbReference type="AlphaFoldDB" id="A0A6B2L8Y4"/>
<protein>
    <recommendedName>
        <fullName evidence="5">V-type proton ATPase subunit</fullName>
    </recommendedName>
</protein>
<dbReference type="InterPro" id="IPR035067">
    <property type="entry name" value="V-type_ATPase_csu/dsu"/>
</dbReference>
<dbReference type="InterPro" id="IPR002843">
    <property type="entry name" value="ATPase_V0-cplx_csu/dsu"/>
</dbReference>
<reference evidence="6" key="1">
    <citation type="journal article" date="2020" name="J. Eukaryot. Microbiol.">
        <title>De novo Sequencing, Assembly and Annotation of the Transcriptome for the Free-Living Testate Amoeba Arcella intermedia.</title>
        <authorList>
            <person name="Ribeiro G.M."/>
            <person name="Porfirio-Sousa A.L."/>
            <person name="Maurer-Alcala X.X."/>
            <person name="Katz L.A."/>
            <person name="Lahr D.J.G."/>
        </authorList>
    </citation>
    <scope>NUCLEOTIDE SEQUENCE</scope>
</reference>
<evidence type="ECO:0000313" key="6">
    <source>
        <dbReference type="EMBL" id="NDV33277.1"/>
    </source>
</evidence>
<dbReference type="InterPro" id="IPR016727">
    <property type="entry name" value="ATPase_V0-cplx_dsu"/>
</dbReference>
<keyword evidence="4 5" id="KW-0406">Ion transport</keyword>
<evidence type="ECO:0000256" key="5">
    <source>
        <dbReference type="PIRNR" id="PIRNR018497"/>
    </source>
</evidence>
<dbReference type="Pfam" id="PF01992">
    <property type="entry name" value="vATP-synt_AC39"/>
    <property type="match status" value="1"/>
</dbReference>
<dbReference type="Gene3D" id="1.20.1690.10">
    <property type="entry name" value="V-type ATP synthase subunit C domain"/>
    <property type="match status" value="2"/>
</dbReference>
<dbReference type="FunFam" id="1.20.1690.10:FF:000001">
    <property type="entry name" value="V-type proton ATPase subunit"/>
    <property type="match status" value="1"/>
</dbReference>
<dbReference type="Gene3D" id="1.10.132.50">
    <property type="entry name" value="ATP synthase (C/AC39) subunit, domain 3"/>
    <property type="match status" value="1"/>
</dbReference>
<dbReference type="GO" id="GO:0033179">
    <property type="term" value="C:proton-transporting V-type ATPase, V0 domain"/>
    <property type="evidence" value="ECO:0007669"/>
    <property type="project" value="InterPro"/>
</dbReference>
<comment type="function">
    <text evidence="5">Subunit of the V0 complex of vacuolar(H+)-ATPase (V-ATPase), a multisubunit enzyme composed of a peripheral complex (V1) that hydrolyzes ATP and a membrane integral complex (V0) that translocates protons. V-ATPase is responsible for acidifying and maintaining the pH of intracellular compartments and in some cell types, is targeted to the plasma membrane, where it is responsible for acidifying the extracellular environment.</text>
</comment>
<dbReference type="InterPro" id="IPR044911">
    <property type="entry name" value="V-type_ATPase_csu/dsu_dom_3"/>
</dbReference>
<comment type="similarity">
    <text evidence="1 5">Belongs to the V-ATPase V0D/AC39 subunit family.</text>
</comment>
<evidence type="ECO:0000256" key="3">
    <source>
        <dbReference type="ARBA" id="ARBA00022781"/>
    </source>
</evidence>
<dbReference type="SUPFAM" id="SSF103486">
    <property type="entry name" value="V-type ATP synthase subunit C"/>
    <property type="match status" value="1"/>
</dbReference>
<keyword evidence="2 5" id="KW-0813">Transport</keyword>
<accession>A0A6B2L8Y4</accession>
<keyword evidence="3 5" id="KW-0375">Hydrogen ion transport</keyword>
<dbReference type="InterPro" id="IPR036079">
    <property type="entry name" value="ATPase_csu/dsu_sf"/>
</dbReference>
<evidence type="ECO:0000256" key="1">
    <source>
        <dbReference type="ARBA" id="ARBA00006709"/>
    </source>
</evidence>
<organism evidence="6">
    <name type="scientific">Arcella intermedia</name>
    <dbReference type="NCBI Taxonomy" id="1963864"/>
    <lineage>
        <taxon>Eukaryota</taxon>
        <taxon>Amoebozoa</taxon>
        <taxon>Tubulinea</taxon>
        <taxon>Elardia</taxon>
        <taxon>Arcellinida</taxon>
        <taxon>Sphaerothecina</taxon>
        <taxon>Arcellidae</taxon>
        <taxon>Arcella</taxon>
    </lineage>
</organism>
<proteinExistence type="inferred from homology"/>
<dbReference type="EMBL" id="GIBP01004308">
    <property type="protein sequence ID" value="NDV33277.1"/>
    <property type="molecule type" value="Transcribed_RNA"/>
</dbReference>
<dbReference type="PIRSF" id="PIRSF018497">
    <property type="entry name" value="V-ATP_synth_D"/>
    <property type="match status" value="1"/>
</dbReference>
<dbReference type="GO" id="GO:0046961">
    <property type="term" value="F:proton-transporting ATPase activity, rotational mechanism"/>
    <property type="evidence" value="ECO:0007669"/>
    <property type="project" value="InterPro"/>
</dbReference>
<comment type="subunit">
    <text evidence="5">V-ATPase is a heteromultimeric enzyme made up of two complexes: the ATP-hydrolytic V1 complex and the proton translocation V0 complex.</text>
</comment>